<dbReference type="InterPro" id="IPR040255">
    <property type="entry name" value="Non-specific_endonuclease"/>
</dbReference>
<dbReference type="SMART" id="SM00892">
    <property type="entry name" value="Endonuclease_NS"/>
    <property type="match status" value="1"/>
</dbReference>
<comment type="similarity">
    <text evidence="2 10">Belongs to the DNA/RNA non-specific endonuclease family.</text>
</comment>
<dbReference type="PROSITE" id="PS01070">
    <property type="entry name" value="NUCLEASE_NON_SPEC"/>
    <property type="match status" value="1"/>
</dbReference>
<comment type="caution">
    <text evidence="13">The sequence shown here is derived from an EMBL/GenBank/DDBJ whole genome shotgun (WGS) entry which is preliminary data.</text>
</comment>
<keyword evidence="6 10" id="KW-0378">Hydrolase</keyword>
<dbReference type="Gene3D" id="3.40.570.10">
    <property type="entry name" value="Extracellular Endonuclease, subunit A"/>
    <property type="match status" value="1"/>
</dbReference>
<sequence length="204" mass="23547">MNPKTKFADWVAYKVEPKNLNGLNKQRVWREDPKLKPEYSFSPKDYEGGNKACGYDRGHQAPLANFSNNQHADQTNYLSNITPQMSKLNRGAWKRLEDKERLLAKKNKGEVYVFTGTYYTGKPMCQLPKARLQHTVPNGYWKIIILKNGKNVSHANFKFQQEETDNDYCNHSTTIEEINRLTNIKFPINNLTSSNSLLEKLGCN</sequence>
<comment type="cofactor">
    <cofactor evidence="1 10">
        <name>Mg(2+)</name>
        <dbReference type="ChEBI" id="CHEBI:18420"/>
    </cofactor>
</comment>
<evidence type="ECO:0000256" key="5">
    <source>
        <dbReference type="ARBA" id="ARBA00022759"/>
    </source>
</evidence>
<evidence type="ECO:0000256" key="2">
    <source>
        <dbReference type="ARBA" id="ARBA00010052"/>
    </source>
</evidence>
<evidence type="ECO:0000313" key="13">
    <source>
        <dbReference type="EMBL" id="CAF2233072.1"/>
    </source>
</evidence>
<dbReference type="GO" id="GO:0046872">
    <property type="term" value="F:metal ion binding"/>
    <property type="evidence" value="ECO:0007669"/>
    <property type="project" value="UniProtKB-KW"/>
</dbReference>
<keyword evidence="3 10" id="KW-0540">Nuclease</keyword>
<evidence type="ECO:0000259" key="12">
    <source>
        <dbReference type="SMART" id="SM00892"/>
    </source>
</evidence>
<dbReference type="InterPro" id="IPR044925">
    <property type="entry name" value="His-Me_finger_sf"/>
</dbReference>
<evidence type="ECO:0000256" key="10">
    <source>
        <dbReference type="RuleBase" id="RU366055"/>
    </source>
</evidence>
<dbReference type="EMBL" id="CAJNRG010017537">
    <property type="protein sequence ID" value="CAF2233072.1"/>
    <property type="molecule type" value="Genomic_DNA"/>
</dbReference>
<name>A0A816ZZ17_9BILA</name>
<feature type="domain" description="DNA/RNA non-specific endonuclease/pyrophosphatase/phosphodiesterase" evidence="12">
    <location>
        <begin position="1"/>
        <end position="193"/>
    </location>
</feature>
<dbReference type="GO" id="GO:0016787">
    <property type="term" value="F:hydrolase activity"/>
    <property type="evidence" value="ECO:0007669"/>
    <property type="project" value="UniProtKB-KW"/>
</dbReference>
<dbReference type="InterPro" id="IPR044929">
    <property type="entry name" value="DNA/RNA_non-sp_Endonuclease_sf"/>
</dbReference>
<keyword evidence="5 10" id="KW-0255">Endonuclease</keyword>
<dbReference type="SUPFAM" id="SSF54060">
    <property type="entry name" value="His-Me finger endonucleases"/>
    <property type="match status" value="1"/>
</dbReference>
<dbReference type="PANTHER" id="PTHR13966">
    <property type="entry name" value="ENDONUCLEASE RELATED"/>
    <property type="match status" value="1"/>
</dbReference>
<dbReference type="Proteomes" id="UP000663887">
    <property type="component" value="Unassembled WGS sequence"/>
</dbReference>
<dbReference type="GO" id="GO:0003676">
    <property type="term" value="F:nucleic acid binding"/>
    <property type="evidence" value="ECO:0007669"/>
    <property type="project" value="InterPro"/>
</dbReference>
<evidence type="ECO:0000256" key="6">
    <source>
        <dbReference type="ARBA" id="ARBA00022801"/>
    </source>
</evidence>
<dbReference type="EC" id="3.1.30.-" evidence="10"/>
<dbReference type="GO" id="GO:0004519">
    <property type="term" value="F:endonuclease activity"/>
    <property type="evidence" value="ECO:0007669"/>
    <property type="project" value="UniProtKB-UniRule"/>
</dbReference>
<dbReference type="InterPro" id="IPR020821">
    <property type="entry name" value="ENPP1-3/EXOG-like_nuc-like"/>
</dbReference>
<dbReference type="Pfam" id="PF01223">
    <property type="entry name" value="Endonuclease_NS"/>
    <property type="match status" value="1"/>
</dbReference>
<feature type="domain" description="ENPP1-3/EXOG-like endonuclease/phosphodiesterase" evidence="11">
    <location>
        <begin position="2"/>
        <end position="193"/>
    </location>
</feature>
<gene>
    <name evidence="13" type="ORF">XDN619_LOCUS34434</name>
</gene>
<accession>A0A816ZZ17</accession>
<evidence type="ECO:0000256" key="7">
    <source>
        <dbReference type="ARBA" id="ARBA00022842"/>
    </source>
</evidence>
<evidence type="ECO:0000256" key="9">
    <source>
        <dbReference type="PIRSR" id="PIRSR640255-2"/>
    </source>
</evidence>
<feature type="binding site" evidence="9">
    <location>
        <position position="89"/>
    </location>
    <ligand>
        <name>Mg(2+)</name>
        <dbReference type="ChEBI" id="CHEBI:18420"/>
        <note>catalytic</note>
    </ligand>
</feature>
<keyword evidence="7" id="KW-0460">Magnesium</keyword>
<keyword evidence="4 9" id="KW-0479">Metal-binding</keyword>
<evidence type="ECO:0000256" key="8">
    <source>
        <dbReference type="PIRSR" id="PIRSR640255-1"/>
    </source>
</evidence>
<evidence type="ECO:0000256" key="3">
    <source>
        <dbReference type="ARBA" id="ARBA00022722"/>
    </source>
</evidence>
<dbReference type="InterPro" id="IPR001604">
    <property type="entry name" value="Endo_G_ENPP1-like_dom"/>
</dbReference>
<evidence type="ECO:0000256" key="4">
    <source>
        <dbReference type="ARBA" id="ARBA00022723"/>
    </source>
</evidence>
<feature type="active site" description="Proton acceptor" evidence="8">
    <location>
        <position position="59"/>
    </location>
</feature>
<dbReference type="PANTHER" id="PTHR13966:SF5">
    <property type="entry name" value="ENDONUCLEASE G, MITOCHONDRIAL"/>
    <property type="match status" value="1"/>
</dbReference>
<proteinExistence type="inferred from homology"/>
<evidence type="ECO:0000259" key="11">
    <source>
        <dbReference type="SMART" id="SM00477"/>
    </source>
</evidence>
<dbReference type="SMART" id="SM00477">
    <property type="entry name" value="NUC"/>
    <property type="match status" value="1"/>
</dbReference>
<organism evidence="13 14">
    <name type="scientific">Rotaria magnacalcarata</name>
    <dbReference type="NCBI Taxonomy" id="392030"/>
    <lineage>
        <taxon>Eukaryota</taxon>
        <taxon>Metazoa</taxon>
        <taxon>Spiralia</taxon>
        <taxon>Gnathifera</taxon>
        <taxon>Rotifera</taxon>
        <taxon>Eurotatoria</taxon>
        <taxon>Bdelloidea</taxon>
        <taxon>Philodinida</taxon>
        <taxon>Philodinidae</taxon>
        <taxon>Rotaria</taxon>
    </lineage>
</organism>
<dbReference type="AlphaFoldDB" id="A0A816ZZ17"/>
<reference evidence="13" key="1">
    <citation type="submission" date="2021-02" db="EMBL/GenBank/DDBJ databases">
        <authorList>
            <person name="Nowell W R."/>
        </authorList>
    </citation>
    <scope>NUCLEOTIDE SEQUENCE</scope>
</reference>
<evidence type="ECO:0000256" key="1">
    <source>
        <dbReference type="ARBA" id="ARBA00001946"/>
    </source>
</evidence>
<evidence type="ECO:0000313" key="14">
    <source>
        <dbReference type="Proteomes" id="UP000663887"/>
    </source>
</evidence>
<protein>
    <recommendedName>
        <fullName evidence="10">Endonuclease</fullName>
        <ecNumber evidence="10">3.1.30.-</ecNumber>
    </recommendedName>
</protein>
<dbReference type="InterPro" id="IPR018524">
    <property type="entry name" value="DNA/RNA_endonuclease_AS"/>
</dbReference>